<evidence type="ECO:0008006" key="3">
    <source>
        <dbReference type="Google" id="ProtNLM"/>
    </source>
</evidence>
<dbReference type="STRING" id="1935.B1H20_00245"/>
<dbReference type="KEGG" id="svu:B1H20_00245"/>
<protein>
    <recommendedName>
        <fullName evidence="3">Secreted protein</fullName>
    </recommendedName>
</protein>
<reference evidence="1 2" key="1">
    <citation type="submission" date="2017-03" db="EMBL/GenBank/DDBJ databases">
        <title>Complete Genome Sequence of a natural compounds producer, Streptomyces violaceus S21.</title>
        <authorList>
            <person name="Zhong C."/>
            <person name="Zhao Z."/>
            <person name="Fu J."/>
            <person name="Zong G."/>
            <person name="Qin R."/>
            <person name="Cao G."/>
        </authorList>
    </citation>
    <scope>NUCLEOTIDE SEQUENCE [LARGE SCALE GENOMIC DNA]</scope>
    <source>
        <strain evidence="1 2">S21</strain>
    </source>
</reference>
<sequence length="188" mass="20037">MTRTAQPPLLFLDVDGPLIPFGASHPYPVYETGLADPGSGENPLLARINPRHGPRLAALACELVWATTWLEDANVLVAPRLGLPPLPVVGLPESSGAVGVSGGAGEAGCEEEEEDVRIGLHWKTRPVVAWAGGRPFVWVDDEITEVDRGWVAAHHPGSALLHRVDPRRGLTGGDYAVVEGWLRRTVAG</sequence>
<accession>A0A1V0U4I5</accession>
<dbReference type="Proteomes" id="UP000192445">
    <property type="component" value="Chromosome"/>
</dbReference>
<name>A0A1V0U4I5_STRVN</name>
<evidence type="ECO:0000313" key="2">
    <source>
        <dbReference type="Proteomes" id="UP000192445"/>
    </source>
</evidence>
<gene>
    <name evidence="1" type="ORF">B1H20_00245</name>
</gene>
<dbReference type="OrthoDB" id="5124141at2"/>
<organism evidence="1 2">
    <name type="scientific">Streptomyces violaceoruber</name>
    <dbReference type="NCBI Taxonomy" id="1935"/>
    <lineage>
        <taxon>Bacteria</taxon>
        <taxon>Bacillati</taxon>
        <taxon>Actinomycetota</taxon>
        <taxon>Actinomycetes</taxon>
        <taxon>Kitasatosporales</taxon>
        <taxon>Streptomycetaceae</taxon>
        <taxon>Streptomyces</taxon>
        <taxon>Streptomyces violaceoruber group</taxon>
    </lineage>
</organism>
<dbReference type="AlphaFoldDB" id="A0A1V0U4I5"/>
<dbReference type="RefSeq" id="WP_030293824.1">
    <property type="nucleotide sequence ID" value="NZ_CP020570.1"/>
</dbReference>
<evidence type="ECO:0000313" key="1">
    <source>
        <dbReference type="EMBL" id="ARF59980.1"/>
    </source>
</evidence>
<dbReference type="EMBL" id="CP020570">
    <property type="protein sequence ID" value="ARF59980.1"/>
    <property type="molecule type" value="Genomic_DNA"/>
</dbReference>
<proteinExistence type="predicted"/>